<evidence type="ECO:0000313" key="3">
    <source>
        <dbReference type="Proteomes" id="UP000266118"/>
    </source>
</evidence>
<dbReference type="AlphaFoldDB" id="A0A386HTE0"/>
<dbReference type="Proteomes" id="UP000266118">
    <property type="component" value="Chromosome"/>
</dbReference>
<dbReference type="GO" id="GO:0003677">
    <property type="term" value="F:DNA binding"/>
    <property type="evidence" value="ECO:0007669"/>
    <property type="project" value="UniProtKB-KW"/>
</dbReference>
<organism evidence="2 3">
    <name type="scientific">Arachidicoccus soli</name>
    <dbReference type="NCBI Taxonomy" id="2341117"/>
    <lineage>
        <taxon>Bacteria</taxon>
        <taxon>Pseudomonadati</taxon>
        <taxon>Bacteroidota</taxon>
        <taxon>Chitinophagia</taxon>
        <taxon>Chitinophagales</taxon>
        <taxon>Chitinophagaceae</taxon>
        <taxon>Arachidicoccus</taxon>
    </lineage>
</organism>
<protein>
    <submittedName>
        <fullName evidence="2">DNA-binding protein</fullName>
    </submittedName>
</protein>
<dbReference type="OrthoDB" id="597977at2"/>
<evidence type="ECO:0000313" key="2">
    <source>
        <dbReference type="EMBL" id="AYD49083.1"/>
    </source>
</evidence>
<feature type="domain" description="Helix-turn-helix" evidence="1">
    <location>
        <begin position="40"/>
        <end position="88"/>
    </location>
</feature>
<dbReference type="Pfam" id="PF12728">
    <property type="entry name" value="HTH_17"/>
    <property type="match status" value="1"/>
</dbReference>
<dbReference type="InterPro" id="IPR041657">
    <property type="entry name" value="HTH_17"/>
</dbReference>
<dbReference type="KEGG" id="ark:D6B99_16530"/>
<evidence type="ECO:0000259" key="1">
    <source>
        <dbReference type="Pfam" id="PF12728"/>
    </source>
</evidence>
<name>A0A386HTE0_9BACT</name>
<sequence length="113" mass="13176">MSGIIISVDKAELENLISHAIVAAFDKAGVSKQRETESILDIDGVQKYLSMKRSSIYQKTHKKEIPHYKKGKALYFLKEELDQWVRQGRRPMKGEIDPEKEMLITRRFKNIQK</sequence>
<dbReference type="EMBL" id="CP032489">
    <property type="protein sequence ID" value="AYD49083.1"/>
    <property type="molecule type" value="Genomic_DNA"/>
</dbReference>
<dbReference type="NCBIfam" id="TIGR01764">
    <property type="entry name" value="excise"/>
    <property type="match status" value="1"/>
</dbReference>
<accession>A0A386HTE0</accession>
<proteinExistence type="predicted"/>
<keyword evidence="3" id="KW-1185">Reference proteome</keyword>
<keyword evidence="2" id="KW-0238">DNA-binding</keyword>
<gene>
    <name evidence="2" type="ORF">D6B99_16530</name>
</gene>
<dbReference type="InterPro" id="IPR010093">
    <property type="entry name" value="SinI_DNA-bd"/>
</dbReference>
<dbReference type="RefSeq" id="WP_119990463.1">
    <property type="nucleotide sequence ID" value="NZ_CP032489.1"/>
</dbReference>
<reference evidence="2 3" key="1">
    <citation type="submission" date="2018-09" db="EMBL/GenBank/DDBJ databases">
        <title>Arachidicoccus sp. nov., a bacterium isolated from soil.</title>
        <authorList>
            <person name="Weon H.-Y."/>
            <person name="Kwon S.-W."/>
            <person name="Lee S.A."/>
        </authorList>
    </citation>
    <scope>NUCLEOTIDE SEQUENCE [LARGE SCALE GENOMIC DNA]</scope>
    <source>
        <strain evidence="2 3">KIS59-12</strain>
    </source>
</reference>